<evidence type="ECO:0000313" key="3">
    <source>
        <dbReference type="Proteomes" id="UP001167796"/>
    </source>
</evidence>
<organism evidence="2 3">
    <name type="scientific">Hymenobacter mellowenesis</name>
    <dbReference type="NCBI Taxonomy" id="3063995"/>
    <lineage>
        <taxon>Bacteria</taxon>
        <taxon>Pseudomonadati</taxon>
        <taxon>Bacteroidota</taxon>
        <taxon>Cytophagia</taxon>
        <taxon>Cytophagales</taxon>
        <taxon>Hymenobacteraceae</taxon>
        <taxon>Hymenobacter</taxon>
    </lineage>
</organism>
<dbReference type="EMBL" id="JAUQSX010000004">
    <property type="protein sequence ID" value="MDO7846592.1"/>
    <property type="molecule type" value="Genomic_DNA"/>
</dbReference>
<proteinExistence type="predicted"/>
<gene>
    <name evidence="2" type="ORF">Q5H92_09510</name>
</gene>
<feature type="region of interest" description="Disordered" evidence="1">
    <location>
        <begin position="195"/>
        <end position="215"/>
    </location>
</feature>
<comment type="caution">
    <text evidence="2">The sequence shown here is derived from an EMBL/GenBank/DDBJ whole genome shotgun (WGS) entry which is preliminary data.</text>
</comment>
<evidence type="ECO:0000256" key="1">
    <source>
        <dbReference type="SAM" id="MobiDB-lite"/>
    </source>
</evidence>
<dbReference type="InterPro" id="IPR025449">
    <property type="entry name" value="JetB"/>
</dbReference>
<evidence type="ECO:0000313" key="2">
    <source>
        <dbReference type="EMBL" id="MDO7846592.1"/>
    </source>
</evidence>
<sequence length="215" mass="24482">MAADFAPHVLRLLLGAVYDTDKTQWRELEQLQVSIGQYLAKIGLKLHLDKDQGLAYVTQPASDEDEYDASQPDLPRLMRRHQLSYELTMLCVALRYHLDRFDQAATDDTRRCFVTRAELRQQLELFARPTTDEAKASKQLDADLKTAERLGFLRTTAPDKTLDPEPRYEICRLVTALISNAKLLEVRDQLRQHLAGPASAELPDEESSEPTFPSL</sequence>
<name>A0ABT9ACZ9_9BACT</name>
<accession>A0ABT9ACZ9</accession>
<reference evidence="2" key="1">
    <citation type="submission" date="2023-07" db="EMBL/GenBank/DDBJ databases">
        <authorList>
            <person name="Kim M.K."/>
        </authorList>
    </citation>
    <scope>NUCLEOTIDE SEQUENCE</scope>
    <source>
        <strain evidence="2">M29</strain>
    </source>
</reference>
<keyword evidence="3" id="KW-1185">Reference proteome</keyword>
<dbReference type="Pfam" id="PF13835">
    <property type="entry name" value="DUF4194"/>
    <property type="match status" value="1"/>
</dbReference>
<protein>
    <submittedName>
        <fullName evidence="2">DUF4194 domain-containing protein</fullName>
    </submittedName>
</protein>
<dbReference type="Proteomes" id="UP001167796">
    <property type="component" value="Unassembled WGS sequence"/>
</dbReference>
<dbReference type="RefSeq" id="WP_305011279.1">
    <property type="nucleotide sequence ID" value="NZ_JAUQSX010000004.1"/>
</dbReference>